<feature type="domain" description="Helix-turn-helix" evidence="2">
    <location>
        <begin position="4"/>
        <end position="52"/>
    </location>
</feature>
<dbReference type="InterPro" id="IPR009061">
    <property type="entry name" value="DNA-bd_dom_put_sf"/>
</dbReference>
<proteinExistence type="predicted"/>
<dbReference type="NCBIfam" id="TIGR01764">
    <property type="entry name" value="excise"/>
    <property type="match status" value="1"/>
</dbReference>
<protein>
    <submittedName>
        <fullName evidence="3">Helix-turn-helix domain-containing protein</fullName>
    </submittedName>
</protein>
<name>A0A6M0K6N0_9GAMM</name>
<evidence type="ECO:0000313" key="3">
    <source>
        <dbReference type="EMBL" id="NEV63995.1"/>
    </source>
</evidence>
<keyword evidence="4" id="KW-1185">Reference proteome</keyword>
<comment type="caution">
    <text evidence="3">The sequence shown here is derived from an EMBL/GenBank/DDBJ whole genome shotgun (WGS) entry which is preliminary data.</text>
</comment>
<feature type="region of interest" description="Disordered" evidence="1">
    <location>
        <begin position="60"/>
        <end position="84"/>
    </location>
</feature>
<dbReference type="AlphaFoldDB" id="A0A6M0K6N0"/>
<dbReference type="SUPFAM" id="SSF46955">
    <property type="entry name" value="Putative DNA-binding domain"/>
    <property type="match status" value="1"/>
</dbReference>
<dbReference type="InterPro" id="IPR041657">
    <property type="entry name" value="HTH_17"/>
</dbReference>
<dbReference type="RefSeq" id="WP_164454469.1">
    <property type="nucleotide sequence ID" value="NZ_JAAIJQ010000070.1"/>
</dbReference>
<evidence type="ECO:0000256" key="1">
    <source>
        <dbReference type="SAM" id="MobiDB-lite"/>
    </source>
</evidence>
<sequence length="108" mass="11794">MRTLDLTEASAFLRMHPETLRRLAAAGEIPSAKPGKHWVFIDEDLANWLRSRYAVTARAAEPRGQPTCSTADPTAVSGGCDSPRQTAKKYASLLAPKTSKPPRSTKRC</sequence>
<dbReference type="Pfam" id="PF12728">
    <property type="entry name" value="HTH_17"/>
    <property type="match status" value="1"/>
</dbReference>
<evidence type="ECO:0000259" key="2">
    <source>
        <dbReference type="Pfam" id="PF12728"/>
    </source>
</evidence>
<accession>A0A6M0K6N0</accession>
<dbReference type="InterPro" id="IPR010093">
    <property type="entry name" value="SinI_DNA-bd"/>
</dbReference>
<organism evidence="3 4">
    <name type="scientific">Thiorhodococcus minor</name>
    <dbReference type="NCBI Taxonomy" id="57489"/>
    <lineage>
        <taxon>Bacteria</taxon>
        <taxon>Pseudomonadati</taxon>
        <taxon>Pseudomonadota</taxon>
        <taxon>Gammaproteobacteria</taxon>
        <taxon>Chromatiales</taxon>
        <taxon>Chromatiaceae</taxon>
        <taxon>Thiorhodococcus</taxon>
    </lineage>
</organism>
<gene>
    <name evidence="3" type="ORF">G3446_19240</name>
</gene>
<dbReference type="GO" id="GO:0003677">
    <property type="term" value="F:DNA binding"/>
    <property type="evidence" value="ECO:0007669"/>
    <property type="project" value="InterPro"/>
</dbReference>
<reference evidence="3 4" key="1">
    <citation type="submission" date="2020-02" db="EMBL/GenBank/DDBJ databases">
        <title>Genome sequences of Thiorhodococcus mannitoliphagus and Thiorhodococcus minor, purple sulfur photosynthetic bacteria in the gammaproteobacterial family, Chromatiaceae.</title>
        <authorList>
            <person name="Aviles F.A."/>
            <person name="Meyer T.E."/>
            <person name="Kyndt J.A."/>
        </authorList>
    </citation>
    <scope>NUCLEOTIDE SEQUENCE [LARGE SCALE GENOMIC DNA]</scope>
    <source>
        <strain evidence="3 4">DSM 11518</strain>
    </source>
</reference>
<dbReference type="Proteomes" id="UP000483379">
    <property type="component" value="Unassembled WGS sequence"/>
</dbReference>
<evidence type="ECO:0000313" key="4">
    <source>
        <dbReference type="Proteomes" id="UP000483379"/>
    </source>
</evidence>
<dbReference type="EMBL" id="JAAIJQ010000070">
    <property type="protein sequence ID" value="NEV63995.1"/>
    <property type="molecule type" value="Genomic_DNA"/>
</dbReference>